<organism evidence="1 2">
    <name type="scientific">Deinococcus xinjiangensis</name>
    <dbReference type="NCBI Taxonomy" id="457454"/>
    <lineage>
        <taxon>Bacteria</taxon>
        <taxon>Thermotogati</taxon>
        <taxon>Deinococcota</taxon>
        <taxon>Deinococci</taxon>
        <taxon>Deinococcales</taxon>
        <taxon>Deinococcaceae</taxon>
        <taxon>Deinococcus</taxon>
    </lineage>
</organism>
<dbReference type="Proteomes" id="UP001458946">
    <property type="component" value="Unassembled WGS sequence"/>
</dbReference>
<gene>
    <name evidence="1" type="ORF">Dxin01_04008</name>
</gene>
<protein>
    <recommendedName>
        <fullName evidence="3">Antitoxin</fullName>
    </recommendedName>
</protein>
<reference evidence="1 2" key="1">
    <citation type="submission" date="2024-02" db="EMBL/GenBank/DDBJ databases">
        <title>Deinococcus xinjiangensis NBRC 107630.</title>
        <authorList>
            <person name="Ichikawa N."/>
            <person name="Katano-Makiyama Y."/>
            <person name="Hidaka K."/>
        </authorList>
    </citation>
    <scope>NUCLEOTIDE SEQUENCE [LARGE SCALE GENOMIC DNA]</scope>
    <source>
        <strain evidence="1 2">NBRC 107630</strain>
    </source>
</reference>
<proteinExistence type="predicted"/>
<name>A0ABP9VG96_9DEIO</name>
<dbReference type="RefSeq" id="WP_353544206.1">
    <property type="nucleotide sequence ID" value="NZ_BAABRN010000099.1"/>
</dbReference>
<accession>A0ABP9VG96</accession>
<keyword evidence="2" id="KW-1185">Reference proteome</keyword>
<comment type="caution">
    <text evidence="1">The sequence shown here is derived from an EMBL/GenBank/DDBJ whole genome shotgun (WGS) entry which is preliminary data.</text>
</comment>
<evidence type="ECO:0008006" key="3">
    <source>
        <dbReference type="Google" id="ProtNLM"/>
    </source>
</evidence>
<evidence type="ECO:0000313" key="1">
    <source>
        <dbReference type="EMBL" id="GAA5504239.1"/>
    </source>
</evidence>
<evidence type="ECO:0000313" key="2">
    <source>
        <dbReference type="Proteomes" id="UP001458946"/>
    </source>
</evidence>
<dbReference type="EMBL" id="BAABRN010000099">
    <property type="protein sequence ID" value="GAA5504239.1"/>
    <property type="molecule type" value="Genomic_DNA"/>
</dbReference>
<sequence length="131" mass="15196">MTTARAPKTKIPAQPSEPELTVIHSMDEIPENMTEDEAAEFWDTHTMSLELLRQGKNDPEALAFLERIAPRQSPRQPRQPKATFVTSLRLDEDMERRLKHVAELKKVPYQTLLKQFVGERLYEEEKRLGVV</sequence>